<proteinExistence type="predicted"/>
<accession>A0A7S2UQS5</accession>
<gene>
    <name evidence="3" type="ORF">ASEP1449_LOCUS17012</name>
</gene>
<evidence type="ECO:0000256" key="1">
    <source>
        <dbReference type="SAM" id="MobiDB-lite"/>
    </source>
</evidence>
<feature type="region of interest" description="Disordered" evidence="1">
    <location>
        <begin position="142"/>
        <end position="165"/>
    </location>
</feature>
<keyword evidence="2" id="KW-1133">Transmembrane helix</keyword>
<reference evidence="3" key="1">
    <citation type="submission" date="2021-01" db="EMBL/GenBank/DDBJ databases">
        <authorList>
            <person name="Corre E."/>
            <person name="Pelletier E."/>
            <person name="Niang G."/>
            <person name="Scheremetjew M."/>
            <person name="Finn R."/>
            <person name="Kale V."/>
            <person name="Holt S."/>
            <person name="Cochrane G."/>
            <person name="Meng A."/>
            <person name="Brown T."/>
            <person name="Cohen L."/>
        </authorList>
    </citation>
    <scope>NUCLEOTIDE SEQUENCE</scope>
    <source>
        <strain evidence="3">CCMP2084</strain>
    </source>
</reference>
<dbReference type="EMBL" id="HBHQ01025223">
    <property type="protein sequence ID" value="CAD9825178.1"/>
    <property type="molecule type" value="Transcribed_RNA"/>
</dbReference>
<evidence type="ECO:0000256" key="2">
    <source>
        <dbReference type="SAM" id="Phobius"/>
    </source>
</evidence>
<dbReference type="AlphaFoldDB" id="A0A7S2UQS5"/>
<keyword evidence="2" id="KW-0812">Transmembrane</keyword>
<sequence>MTISNKASNELDIFVPPTNMGTLVETSVDNNALIPSNPTRTMVTSTAPPQAMAVHSTEVNEITTPSAYTTYPHTGESSSNDLPPPTNDDGNEIVTEPLAARKHRKRVKRASGVGAFVVGTIVLGPIVGVAAGLGTAHTVSKKMKKKNLKKERASSRARSSQVRAPINDFEPIKSYGVV</sequence>
<feature type="transmembrane region" description="Helical" evidence="2">
    <location>
        <begin position="110"/>
        <end position="133"/>
    </location>
</feature>
<keyword evidence="2" id="KW-0472">Membrane</keyword>
<name>A0A7S2UQS5_9STRA</name>
<feature type="region of interest" description="Disordered" evidence="1">
    <location>
        <begin position="67"/>
        <end position="92"/>
    </location>
</feature>
<organism evidence="3">
    <name type="scientific">Attheya septentrionalis</name>
    <dbReference type="NCBI Taxonomy" id="420275"/>
    <lineage>
        <taxon>Eukaryota</taxon>
        <taxon>Sar</taxon>
        <taxon>Stramenopiles</taxon>
        <taxon>Ochrophyta</taxon>
        <taxon>Bacillariophyta</taxon>
        <taxon>Coscinodiscophyceae</taxon>
        <taxon>Chaetocerotophycidae</taxon>
        <taxon>Chaetocerotales</taxon>
        <taxon>Attheyaceae</taxon>
        <taxon>Attheya</taxon>
    </lineage>
</organism>
<feature type="compositionally biased region" description="Polar residues" evidence="1">
    <location>
        <begin position="67"/>
        <end position="81"/>
    </location>
</feature>
<evidence type="ECO:0000313" key="3">
    <source>
        <dbReference type="EMBL" id="CAD9825178.1"/>
    </source>
</evidence>
<protein>
    <submittedName>
        <fullName evidence="3">Uncharacterized protein</fullName>
    </submittedName>
</protein>